<name>A0A5B9D604_9ARCH</name>
<evidence type="ECO:0000313" key="2">
    <source>
        <dbReference type="Proteomes" id="UP000321408"/>
    </source>
</evidence>
<dbReference type="RefSeq" id="WP_147661368.1">
    <property type="nucleotide sequence ID" value="NZ_CP042905.2"/>
</dbReference>
<evidence type="ECO:0000313" key="1">
    <source>
        <dbReference type="EMBL" id="QEE14413.1"/>
    </source>
</evidence>
<keyword evidence="2" id="KW-1185">Reference proteome</keyword>
<dbReference type="KEGG" id="psyt:DSAG12_00226"/>
<reference evidence="1 2" key="1">
    <citation type="journal article" date="2020" name="Nature">
        <title>Isolation of an archaeon at the prokaryote-eukaryote interface.</title>
        <authorList>
            <person name="Imachi H."/>
            <person name="Nobu M.K."/>
            <person name="Nakahara N."/>
            <person name="Morono Y."/>
            <person name="Ogawara M."/>
            <person name="Takaki Y."/>
            <person name="Takano Y."/>
            <person name="Uematsu K."/>
            <person name="Ikuta T."/>
            <person name="Ito M."/>
            <person name="Matsui Y."/>
            <person name="Miyazaki M."/>
            <person name="Murata K."/>
            <person name="Saito Y."/>
            <person name="Sakai S."/>
            <person name="Song C."/>
            <person name="Tasumi E."/>
            <person name="Yamanaka Y."/>
            <person name="Yamaguchi T."/>
            <person name="Kamagata Y."/>
            <person name="Tamaki H."/>
            <person name="Takai K."/>
        </authorList>
    </citation>
    <scope>NUCLEOTIDE SEQUENCE [LARGE SCALE GENOMIC DNA]</scope>
    <source>
        <strain evidence="1 2">MK-D1</strain>
    </source>
</reference>
<reference evidence="1 2" key="2">
    <citation type="journal article" date="2024" name="Int. J. Syst. Evol. Microbiol.">
        <title>Promethearchaeum syntrophicum gen. nov., sp. nov., an anaerobic, obligately syntrophic archaeon, the first isolate of the lineage 'Asgard' archaea, and proposal of the new archaeal phylum Promethearchaeota phyl. nov. and kingdom Promethearchaeati regn. nov.</title>
        <authorList>
            <person name="Imachi H."/>
            <person name="Nobu M.K."/>
            <person name="Kato S."/>
            <person name="Takaki Y."/>
            <person name="Miyazaki M."/>
            <person name="Miyata M."/>
            <person name="Ogawara M."/>
            <person name="Saito Y."/>
            <person name="Sakai S."/>
            <person name="Tahara Y.O."/>
            <person name="Takano Y."/>
            <person name="Tasumi E."/>
            <person name="Uematsu K."/>
            <person name="Yoshimura T."/>
            <person name="Itoh T."/>
            <person name="Ohkuma M."/>
            <person name="Takai K."/>
        </authorList>
    </citation>
    <scope>NUCLEOTIDE SEQUENCE [LARGE SCALE GENOMIC DNA]</scope>
    <source>
        <strain evidence="1 2">MK-D1</strain>
    </source>
</reference>
<dbReference type="Proteomes" id="UP000321408">
    <property type="component" value="Chromosome"/>
</dbReference>
<dbReference type="AlphaFoldDB" id="A0A5B9D604"/>
<accession>A0A5B9D604</accession>
<sequence>MDIFEKFDRRMKRMWDLFDDEREDFFESFKGPENISDKGNSTHCSTFSQEFGNSDGKNYSMTYKYNTGMKEPEIDIRGNPTQDQIDTFLDGLKNHHRTVITDKKYKALTAKESDLEKKEYSLEMPGLSKEDLTYKIEGKNIILKGEKNDLKYNKVLRAPFKVKDIEIIADNGLFTIITKKK</sequence>
<gene>
    <name evidence="1" type="ORF">DSAG12_00226</name>
</gene>
<dbReference type="EMBL" id="CP042905">
    <property type="protein sequence ID" value="QEE14413.1"/>
    <property type="molecule type" value="Genomic_DNA"/>
</dbReference>
<protein>
    <recommendedName>
        <fullName evidence="3">SHSP domain-containing protein</fullName>
    </recommendedName>
</protein>
<evidence type="ECO:0008006" key="3">
    <source>
        <dbReference type="Google" id="ProtNLM"/>
    </source>
</evidence>
<organism evidence="1 2">
    <name type="scientific">Promethearchaeum syntrophicum</name>
    <dbReference type="NCBI Taxonomy" id="2594042"/>
    <lineage>
        <taxon>Archaea</taxon>
        <taxon>Promethearchaeati</taxon>
        <taxon>Promethearchaeota</taxon>
        <taxon>Promethearchaeia</taxon>
        <taxon>Promethearchaeales</taxon>
        <taxon>Promethearchaeaceae</taxon>
        <taxon>Promethearchaeum</taxon>
    </lineage>
</organism>
<dbReference type="GeneID" id="41328229"/>
<proteinExistence type="predicted"/>